<evidence type="ECO:0000313" key="2">
    <source>
        <dbReference type="EMBL" id="KAJ1084235.1"/>
    </source>
</evidence>
<accession>A0AAV7L1C4</accession>
<feature type="chain" id="PRO_5043698044" description="Secreted protein" evidence="1">
    <location>
        <begin position="23"/>
        <end position="136"/>
    </location>
</feature>
<name>A0AAV7L1C4_PLEWA</name>
<reference evidence="2" key="1">
    <citation type="journal article" date="2022" name="bioRxiv">
        <title>Sequencing and chromosome-scale assembly of the giantPleurodeles waltlgenome.</title>
        <authorList>
            <person name="Brown T."/>
            <person name="Elewa A."/>
            <person name="Iarovenko S."/>
            <person name="Subramanian E."/>
            <person name="Araus A.J."/>
            <person name="Petzold A."/>
            <person name="Susuki M."/>
            <person name="Suzuki K.-i.T."/>
            <person name="Hayashi T."/>
            <person name="Toyoda A."/>
            <person name="Oliveira C."/>
            <person name="Osipova E."/>
            <person name="Leigh N.D."/>
            <person name="Simon A."/>
            <person name="Yun M.H."/>
        </authorList>
    </citation>
    <scope>NUCLEOTIDE SEQUENCE</scope>
    <source>
        <strain evidence="2">20211129_DDA</strain>
        <tissue evidence="2">Liver</tissue>
    </source>
</reference>
<evidence type="ECO:0000313" key="3">
    <source>
        <dbReference type="Proteomes" id="UP001066276"/>
    </source>
</evidence>
<sequence>MQTGRLLMLACLVSTREQLAAPQYPSCSQKGKLADNSCLPHPTSGSFRRHIVARRLRTSSGRPPTSGSQVEQVSFCGDDFMSEGGGPCSGSRANWQTDTRQHGGSVPFQFFSCPPAPNAFIHRRPRCSAHTSGLRF</sequence>
<feature type="signal peptide" evidence="1">
    <location>
        <begin position="1"/>
        <end position="22"/>
    </location>
</feature>
<dbReference type="EMBL" id="JANPWB010000016">
    <property type="protein sequence ID" value="KAJ1084235.1"/>
    <property type="molecule type" value="Genomic_DNA"/>
</dbReference>
<protein>
    <recommendedName>
        <fullName evidence="4">Secreted protein</fullName>
    </recommendedName>
</protein>
<keyword evidence="1" id="KW-0732">Signal</keyword>
<organism evidence="2 3">
    <name type="scientific">Pleurodeles waltl</name>
    <name type="common">Iberian ribbed newt</name>
    <dbReference type="NCBI Taxonomy" id="8319"/>
    <lineage>
        <taxon>Eukaryota</taxon>
        <taxon>Metazoa</taxon>
        <taxon>Chordata</taxon>
        <taxon>Craniata</taxon>
        <taxon>Vertebrata</taxon>
        <taxon>Euteleostomi</taxon>
        <taxon>Amphibia</taxon>
        <taxon>Batrachia</taxon>
        <taxon>Caudata</taxon>
        <taxon>Salamandroidea</taxon>
        <taxon>Salamandridae</taxon>
        <taxon>Pleurodelinae</taxon>
        <taxon>Pleurodeles</taxon>
    </lineage>
</organism>
<evidence type="ECO:0008006" key="4">
    <source>
        <dbReference type="Google" id="ProtNLM"/>
    </source>
</evidence>
<dbReference type="Proteomes" id="UP001066276">
    <property type="component" value="Chromosome 12"/>
</dbReference>
<comment type="caution">
    <text evidence="2">The sequence shown here is derived from an EMBL/GenBank/DDBJ whole genome shotgun (WGS) entry which is preliminary data.</text>
</comment>
<proteinExistence type="predicted"/>
<keyword evidence="3" id="KW-1185">Reference proteome</keyword>
<evidence type="ECO:0000256" key="1">
    <source>
        <dbReference type="SAM" id="SignalP"/>
    </source>
</evidence>
<gene>
    <name evidence="2" type="ORF">NDU88_004387</name>
</gene>
<dbReference type="AlphaFoldDB" id="A0AAV7L1C4"/>